<reference evidence="2" key="1">
    <citation type="submission" date="2020-10" db="EMBL/GenBank/DDBJ databases">
        <title>Connecting structure to function with the recovery of over 1000 high-quality activated sludge metagenome-assembled genomes encoding full-length rRNA genes using long-read sequencing.</title>
        <authorList>
            <person name="Singleton C.M."/>
            <person name="Petriglieri F."/>
            <person name="Kristensen J.M."/>
            <person name="Kirkegaard R.H."/>
            <person name="Michaelsen T.Y."/>
            <person name="Andersen M.H."/>
            <person name="Karst S.M."/>
            <person name="Dueholm M.S."/>
            <person name="Nielsen P.H."/>
            <person name="Albertsen M."/>
        </authorList>
    </citation>
    <scope>NUCLEOTIDE SEQUENCE</scope>
    <source>
        <strain evidence="2">Skiv_18-Q3-R9-52_MAXAC.067</strain>
    </source>
</reference>
<dbReference type="EMBL" id="JADKIO010000013">
    <property type="protein sequence ID" value="MBK9798107.1"/>
    <property type="molecule type" value="Genomic_DNA"/>
</dbReference>
<evidence type="ECO:0000256" key="1">
    <source>
        <dbReference type="SAM" id="Phobius"/>
    </source>
</evidence>
<evidence type="ECO:0000313" key="2">
    <source>
        <dbReference type="EMBL" id="MBK9798107.1"/>
    </source>
</evidence>
<keyword evidence="1" id="KW-0812">Transmembrane</keyword>
<accession>A0A9D7XJ76</accession>
<organism evidence="2 3">
    <name type="scientific">Candidatus Geothrix skivensis</name>
    <dbReference type="NCBI Taxonomy" id="2954439"/>
    <lineage>
        <taxon>Bacteria</taxon>
        <taxon>Pseudomonadati</taxon>
        <taxon>Acidobacteriota</taxon>
        <taxon>Holophagae</taxon>
        <taxon>Holophagales</taxon>
        <taxon>Holophagaceae</taxon>
        <taxon>Geothrix</taxon>
    </lineage>
</organism>
<name>A0A9D7XJ76_9BACT</name>
<comment type="caution">
    <text evidence="2">The sequence shown here is derived from an EMBL/GenBank/DDBJ whole genome shotgun (WGS) entry which is preliminary data.</text>
</comment>
<protein>
    <submittedName>
        <fullName evidence="2">Uncharacterized protein</fullName>
    </submittedName>
</protein>
<gene>
    <name evidence="2" type="ORF">IPP58_16810</name>
</gene>
<proteinExistence type="predicted"/>
<sequence length="53" mass="6004">MAEHKRGGAFFLTLFGLIGLLFIAILAMTYYFARKANPVMLDDQGRPRQSRLS</sequence>
<keyword evidence="1" id="KW-1133">Transmembrane helix</keyword>
<dbReference type="AlphaFoldDB" id="A0A9D7XJ76"/>
<evidence type="ECO:0000313" key="3">
    <source>
        <dbReference type="Proteomes" id="UP000886657"/>
    </source>
</evidence>
<dbReference type="Proteomes" id="UP000886657">
    <property type="component" value="Unassembled WGS sequence"/>
</dbReference>
<keyword evidence="1" id="KW-0472">Membrane</keyword>
<feature type="transmembrane region" description="Helical" evidence="1">
    <location>
        <begin position="9"/>
        <end position="33"/>
    </location>
</feature>